<protein>
    <recommendedName>
        <fullName evidence="15">Hexosyltransferase</fullName>
        <ecNumber evidence="15">2.4.1.-</ecNumber>
    </recommendedName>
</protein>
<evidence type="ECO:0000256" key="7">
    <source>
        <dbReference type="ARBA" id="ARBA00022692"/>
    </source>
</evidence>
<dbReference type="EC" id="2.4.1.-" evidence="15"/>
<proteinExistence type="inferred from homology"/>
<gene>
    <name evidence="17" type="ORF">BEMITA_LOCUS9514</name>
</gene>
<dbReference type="GO" id="GO:0008194">
    <property type="term" value="F:UDP-glycosyltransferase activity"/>
    <property type="evidence" value="ECO:0007669"/>
    <property type="project" value="TreeGrafter"/>
</dbReference>
<keyword evidence="8" id="KW-0256">Endoplasmic reticulum</keyword>
<evidence type="ECO:0000256" key="8">
    <source>
        <dbReference type="ARBA" id="ARBA00022824"/>
    </source>
</evidence>
<dbReference type="Gene3D" id="3.90.550.50">
    <property type="match status" value="1"/>
</dbReference>
<keyword evidence="18" id="KW-1185">Reference proteome</keyword>
<comment type="catalytic activity">
    <reaction evidence="14">
        <text>3-O-(N-acetyl-beta-D-glucosaminyl-(1-&gt;4)-alpha-D-mannosyl)-L-threonyl-[protein] + UDP-N-acetyl-alpha-D-galactosamine = 3-O-[beta-D-GalNAc-(1-&gt;3)-beta-D-GlcNAc-(1-&gt;4)-alpha-D-Man]-L-Thr-[protein] + UDP + H(+)</text>
        <dbReference type="Rhea" id="RHEA:37667"/>
        <dbReference type="Rhea" id="RHEA-COMP:13308"/>
        <dbReference type="Rhea" id="RHEA-COMP:13618"/>
        <dbReference type="ChEBI" id="CHEBI:15378"/>
        <dbReference type="ChEBI" id="CHEBI:58223"/>
        <dbReference type="ChEBI" id="CHEBI:67138"/>
        <dbReference type="ChEBI" id="CHEBI:136709"/>
        <dbReference type="ChEBI" id="CHEBI:137540"/>
        <dbReference type="EC" id="2.4.1.313"/>
    </reaction>
</comment>
<dbReference type="GO" id="GO:0006493">
    <property type="term" value="P:protein O-linked glycosylation"/>
    <property type="evidence" value="ECO:0007669"/>
    <property type="project" value="TreeGrafter"/>
</dbReference>
<dbReference type="GO" id="GO:0000139">
    <property type="term" value="C:Golgi membrane"/>
    <property type="evidence" value="ECO:0007669"/>
    <property type="project" value="UniProtKB-SubCell"/>
</dbReference>
<accession>A0A9P0ABJ3</accession>
<keyword evidence="11 15" id="KW-0333">Golgi apparatus</keyword>
<dbReference type="PANTHER" id="PTHR11214">
    <property type="entry name" value="BETA-1,3-N-ACETYLGLUCOSAMINYLTRANSFERASE"/>
    <property type="match status" value="1"/>
</dbReference>
<evidence type="ECO:0000256" key="3">
    <source>
        <dbReference type="ARBA" id="ARBA00004922"/>
    </source>
</evidence>
<keyword evidence="7" id="KW-0812">Transmembrane</keyword>
<evidence type="ECO:0000256" key="1">
    <source>
        <dbReference type="ARBA" id="ARBA00004240"/>
    </source>
</evidence>
<dbReference type="PANTHER" id="PTHR11214:SF219">
    <property type="entry name" value="UDP-GALNAC:BETA-1,3-N-ACETYLGALACTOSAMINYLTRANSFERASE 2"/>
    <property type="match status" value="1"/>
</dbReference>
<organism evidence="17 18">
    <name type="scientific">Bemisia tabaci</name>
    <name type="common">Sweetpotato whitefly</name>
    <name type="synonym">Aleurodes tabaci</name>
    <dbReference type="NCBI Taxonomy" id="7038"/>
    <lineage>
        <taxon>Eukaryota</taxon>
        <taxon>Metazoa</taxon>
        <taxon>Ecdysozoa</taxon>
        <taxon>Arthropoda</taxon>
        <taxon>Hexapoda</taxon>
        <taxon>Insecta</taxon>
        <taxon>Pterygota</taxon>
        <taxon>Neoptera</taxon>
        <taxon>Paraneoptera</taxon>
        <taxon>Hemiptera</taxon>
        <taxon>Sternorrhyncha</taxon>
        <taxon>Aleyrodoidea</taxon>
        <taxon>Aleyrodidae</taxon>
        <taxon>Aleyrodinae</taxon>
        <taxon>Bemisia</taxon>
    </lineage>
</organism>
<dbReference type="EMBL" id="OU963866">
    <property type="protein sequence ID" value="CAH0390823.1"/>
    <property type="molecule type" value="Genomic_DNA"/>
</dbReference>
<keyword evidence="12" id="KW-0472">Membrane</keyword>
<keyword evidence="9" id="KW-0735">Signal-anchor</keyword>
<evidence type="ECO:0000256" key="15">
    <source>
        <dbReference type="RuleBase" id="RU363063"/>
    </source>
</evidence>
<evidence type="ECO:0000256" key="4">
    <source>
        <dbReference type="ARBA" id="ARBA00008661"/>
    </source>
</evidence>
<feature type="chain" id="PRO_5040498524" description="Hexosyltransferase" evidence="16">
    <location>
        <begin position="20"/>
        <end position="465"/>
    </location>
</feature>
<keyword evidence="16" id="KW-0732">Signal</keyword>
<evidence type="ECO:0000256" key="13">
    <source>
        <dbReference type="ARBA" id="ARBA00023180"/>
    </source>
</evidence>
<name>A0A9P0ABJ3_BEMTA</name>
<dbReference type="AlphaFoldDB" id="A0A9P0ABJ3"/>
<reference evidence="17" key="1">
    <citation type="submission" date="2021-12" db="EMBL/GenBank/DDBJ databases">
        <authorList>
            <person name="King R."/>
        </authorList>
    </citation>
    <scope>NUCLEOTIDE SEQUENCE</scope>
</reference>
<keyword evidence="10" id="KW-1133">Transmembrane helix</keyword>
<sequence>MILRKIFIVSLFLLHFLDRHFDRIFPSKYSLVIGIISAQEHLDRRNAARKTWLKSLTQSKQVKYYFVIGKHSCPVPTEDRLFIEECSEWSSKFFNSSTSWEDHFSVGATNKDLGSSFNHNTVSQQASEFIFIVNFDIVILQVGVVSEVIKNNGGLVYIKIYDQRNSVLLATTFTNTSFSDEYLSSAKVNQLFLPKGFEGRIRIEGSNQILILDSASCSHAKTNQIPPVVHILHPVSNQPCFLVGFKYVLHDASKFKEFMRKRQYRFAERQNQIIRLQDSLDEEFSIFQDIILLDVIDVYKNLPLKVLTFFHWMAKNIAFDYALKTDDDTIINIDKVLAEVEDSIRNKRTWDWWSCFRSMWPVMDIGKWREYNLISQTYPEFPSGAGYVLRRNLIEYLSRNFDLMFKHFQGEDVSMGIWMSPIFPVKLVGRSCHWACDNEFRSYSCNVANLDVTKFSNYWKLLKKS</sequence>
<dbReference type="Pfam" id="PF01762">
    <property type="entry name" value="Galactosyl_T"/>
    <property type="match status" value="1"/>
</dbReference>
<dbReference type="GO" id="GO:0016758">
    <property type="term" value="F:hexosyltransferase activity"/>
    <property type="evidence" value="ECO:0007669"/>
    <property type="project" value="InterPro"/>
</dbReference>
<feature type="signal peptide" evidence="16">
    <location>
        <begin position="1"/>
        <end position="19"/>
    </location>
</feature>
<keyword evidence="6" id="KW-0808">Transferase</keyword>
<evidence type="ECO:0000313" key="17">
    <source>
        <dbReference type="EMBL" id="CAH0390823.1"/>
    </source>
</evidence>
<evidence type="ECO:0000256" key="10">
    <source>
        <dbReference type="ARBA" id="ARBA00022989"/>
    </source>
</evidence>
<dbReference type="InterPro" id="IPR002659">
    <property type="entry name" value="Glyco_trans_31"/>
</dbReference>
<dbReference type="GO" id="GO:0005783">
    <property type="term" value="C:endoplasmic reticulum"/>
    <property type="evidence" value="ECO:0007669"/>
    <property type="project" value="UniProtKB-SubCell"/>
</dbReference>
<evidence type="ECO:0000256" key="5">
    <source>
        <dbReference type="ARBA" id="ARBA00022676"/>
    </source>
</evidence>
<evidence type="ECO:0000256" key="12">
    <source>
        <dbReference type="ARBA" id="ARBA00023136"/>
    </source>
</evidence>
<evidence type="ECO:0000313" key="18">
    <source>
        <dbReference type="Proteomes" id="UP001152759"/>
    </source>
</evidence>
<evidence type="ECO:0000256" key="2">
    <source>
        <dbReference type="ARBA" id="ARBA00004323"/>
    </source>
</evidence>
<evidence type="ECO:0000256" key="14">
    <source>
        <dbReference type="ARBA" id="ARBA00047667"/>
    </source>
</evidence>
<keyword evidence="5 15" id="KW-0328">Glycosyltransferase</keyword>
<dbReference type="Proteomes" id="UP001152759">
    <property type="component" value="Chromosome 5"/>
</dbReference>
<evidence type="ECO:0000256" key="11">
    <source>
        <dbReference type="ARBA" id="ARBA00023034"/>
    </source>
</evidence>
<comment type="pathway">
    <text evidence="3">Protein modification; protein glycosylation.</text>
</comment>
<evidence type="ECO:0000256" key="9">
    <source>
        <dbReference type="ARBA" id="ARBA00022968"/>
    </source>
</evidence>
<comment type="similarity">
    <text evidence="4 15">Belongs to the glycosyltransferase 31 family.</text>
</comment>
<keyword evidence="13" id="KW-0325">Glycoprotein</keyword>
<evidence type="ECO:0000256" key="6">
    <source>
        <dbReference type="ARBA" id="ARBA00022679"/>
    </source>
</evidence>
<evidence type="ECO:0000256" key="16">
    <source>
        <dbReference type="SAM" id="SignalP"/>
    </source>
</evidence>
<comment type="subcellular location">
    <subcellularLocation>
        <location evidence="1">Endoplasmic reticulum</location>
    </subcellularLocation>
    <subcellularLocation>
        <location evidence="2 15">Golgi apparatus membrane</location>
        <topology evidence="2 15">Single-pass type II membrane protein</topology>
    </subcellularLocation>
</comment>